<dbReference type="InterPro" id="IPR039437">
    <property type="entry name" value="FrzH/put_lumazine-bd"/>
</dbReference>
<dbReference type="SUPFAM" id="SSF54427">
    <property type="entry name" value="NTF2-like"/>
    <property type="match status" value="1"/>
</dbReference>
<gene>
    <name evidence="3" type="ORF">ACFOOI_03030</name>
</gene>
<dbReference type="Pfam" id="PF12893">
    <property type="entry name" value="Lumazine_bd_2"/>
    <property type="match status" value="1"/>
</dbReference>
<organism evidence="3 4">
    <name type="scientific">Lacihabitans lacunae</name>
    <dbReference type="NCBI Taxonomy" id="1028214"/>
    <lineage>
        <taxon>Bacteria</taxon>
        <taxon>Pseudomonadati</taxon>
        <taxon>Bacteroidota</taxon>
        <taxon>Cytophagia</taxon>
        <taxon>Cytophagales</taxon>
        <taxon>Leadbetterellaceae</taxon>
        <taxon>Lacihabitans</taxon>
    </lineage>
</organism>
<evidence type="ECO:0000256" key="1">
    <source>
        <dbReference type="SAM" id="MobiDB-lite"/>
    </source>
</evidence>
<feature type="region of interest" description="Disordered" evidence="1">
    <location>
        <begin position="136"/>
        <end position="175"/>
    </location>
</feature>
<name>A0ABV7YRM2_9BACT</name>
<accession>A0ABV7YRM2</accession>
<evidence type="ECO:0000313" key="3">
    <source>
        <dbReference type="EMBL" id="MFC3809615.1"/>
    </source>
</evidence>
<keyword evidence="2" id="KW-0732">Signal</keyword>
<dbReference type="RefSeq" id="WP_379834902.1">
    <property type="nucleotide sequence ID" value="NZ_JBHRYQ010000001.1"/>
</dbReference>
<reference evidence="4" key="1">
    <citation type="journal article" date="2019" name="Int. J. Syst. Evol. Microbiol.">
        <title>The Global Catalogue of Microorganisms (GCM) 10K type strain sequencing project: providing services to taxonomists for standard genome sequencing and annotation.</title>
        <authorList>
            <consortium name="The Broad Institute Genomics Platform"/>
            <consortium name="The Broad Institute Genome Sequencing Center for Infectious Disease"/>
            <person name="Wu L."/>
            <person name="Ma J."/>
        </authorList>
    </citation>
    <scope>NUCLEOTIDE SEQUENCE [LARGE SCALE GENOMIC DNA]</scope>
    <source>
        <strain evidence="4">CECT 7956</strain>
    </source>
</reference>
<keyword evidence="4" id="KW-1185">Reference proteome</keyword>
<proteinExistence type="predicted"/>
<dbReference type="InterPro" id="IPR032710">
    <property type="entry name" value="NTF2-like_dom_sf"/>
</dbReference>
<comment type="caution">
    <text evidence="3">The sequence shown here is derived from an EMBL/GenBank/DDBJ whole genome shotgun (WGS) entry which is preliminary data.</text>
</comment>
<evidence type="ECO:0000313" key="4">
    <source>
        <dbReference type="Proteomes" id="UP001595616"/>
    </source>
</evidence>
<protein>
    <submittedName>
        <fullName evidence="3">Nuclear transport factor 2 family protein</fullName>
    </submittedName>
</protein>
<sequence>MKKIKLLIAMLFVSGITFAQSDEELIQKTLNDFLEGGTNGEVARFKGAFLNDAIQKSMGKSGVTGMTVEALTSKIKPNQKMDRETRIVSWSYAGTAATAITETEYETSKIIDMLNLLKVNNEWKIISRVYSRIEKDEEVTSSDGTPSVAKGKTAAKTVVKPTAAKPKKPVVDDGW</sequence>
<feature type="compositionally biased region" description="Low complexity" evidence="1">
    <location>
        <begin position="148"/>
        <end position="164"/>
    </location>
</feature>
<dbReference type="Gene3D" id="3.10.450.50">
    <property type="match status" value="1"/>
</dbReference>
<dbReference type="Proteomes" id="UP001595616">
    <property type="component" value="Unassembled WGS sequence"/>
</dbReference>
<feature type="chain" id="PRO_5045848892" evidence="2">
    <location>
        <begin position="20"/>
        <end position="175"/>
    </location>
</feature>
<evidence type="ECO:0000256" key="2">
    <source>
        <dbReference type="SAM" id="SignalP"/>
    </source>
</evidence>
<dbReference type="EMBL" id="JBHRYQ010000001">
    <property type="protein sequence ID" value="MFC3809615.1"/>
    <property type="molecule type" value="Genomic_DNA"/>
</dbReference>
<feature type="signal peptide" evidence="2">
    <location>
        <begin position="1"/>
        <end position="19"/>
    </location>
</feature>